<dbReference type="Pfam" id="PF19040">
    <property type="entry name" value="SGNH"/>
    <property type="match status" value="1"/>
</dbReference>
<dbReference type="InterPro" id="IPR043968">
    <property type="entry name" value="SGNH"/>
</dbReference>
<evidence type="ECO:0000313" key="5">
    <source>
        <dbReference type="Proteomes" id="UP000316096"/>
    </source>
</evidence>
<proteinExistence type="predicted"/>
<dbReference type="AlphaFoldDB" id="A0A543CTL1"/>
<name>A0A543CTL1_9ACTN</name>
<feature type="signal peptide" evidence="2">
    <location>
        <begin position="1"/>
        <end position="19"/>
    </location>
</feature>
<comment type="caution">
    <text evidence="4">The sequence shown here is derived from an EMBL/GenBank/DDBJ whole genome shotgun (WGS) entry which is preliminary data.</text>
</comment>
<dbReference type="EMBL" id="VFOZ01000001">
    <property type="protein sequence ID" value="TQM00437.1"/>
    <property type="molecule type" value="Genomic_DNA"/>
</dbReference>
<feature type="chain" id="PRO_5021746324" description="SGNH domain-containing protein" evidence="2">
    <location>
        <begin position="20"/>
        <end position="285"/>
    </location>
</feature>
<keyword evidence="5" id="KW-1185">Reference proteome</keyword>
<evidence type="ECO:0000256" key="1">
    <source>
        <dbReference type="SAM" id="MobiDB-lite"/>
    </source>
</evidence>
<reference evidence="4 5" key="1">
    <citation type="submission" date="2019-06" db="EMBL/GenBank/DDBJ databases">
        <title>Sequencing the genomes of 1000 actinobacteria strains.</title>
        <authorList>
            <person name="Klenk H.-P."/>
        </authorList>
    </citation>
    <scope>NUCLEOTIDE SEQUENCE [LARGE SCALE GENOMIC DNA]</scope>
    <source>
        <strain evidence="4 5">DSM 102200</strain>
    </source>
</reference>
<dbReference type="SUPFAM" id="SSF52266">
    <property type="entry name" value="SGNH hydrolase"/>
    <property type="match status" value="1"/>
</dbReference>
<evidence type="ECO:0000313" key="4">
    <source>
        <dbReference type="EMBL" id="TQM00437.1"/>
    </source>
</evidence>
<feature type="compositionally biased region" description="Low complexity" evidence="1">
    <location>
        <begin position="33"/>
        <end position="42"/>
    </location>
</feature>
<feature type="region of interest" description="Disordered" evidence="1">
    <location>
        <begin position="22"/>
        <end position="42"/>
    </location>
</feature>
<dbReference type="RefSeq" id="WP_141959974.1">
    <property type="nucleotide sequence ID" value="NZ_VFOZ01000001.1"/>
</dbReference>
<gene>
    <name evidence="4" type="ORF">FB559_6150</name>
</gene>
<accession>A0A543CTL1</accession>
<sequence>MWGAALVLVLMTPGGPLLAAPVGAGPPPPGSPPGATLAGPSAVSSHAAPRLWVLRAEPQSPAAPYVGVIGDSTGSQLAGALADELRHRDVGVVIATVGGCQPTDVVLTFQNLDYLRSHQNCVWEGPAKQREMTSRYRPKVVVWSDIMEWSGIQAEDGRTITAGTGEWQRRILESWDRLLARLGDAHLVLVLPSWWAGAPAGHPAAFPVDRQRVLFRSWARRHADRVTVVDLTPVVCPGGPPCQQVVGGVRLRSDTVHYTPEGARRAGQKIINDVDGLRTLRGPSA</sequence>
<feature type="domain" description="SGNH" evidence="3">
    <location>
        <begin position="61"/>
        <end position="270"/>
    </location>
</feature>
<keyword evidence="2" id="KW-0732">Signal</keyword>
<organism evidence="4 5">
    <name type="scientific">Actinoallomurus bryophytorum</name>
    <dbReference type="NCBI Taxonomy" id="1490222"/>
    <lineage>
        <taxon>Bacteria</taxon>
        <taxon>Bacillati</taxon>
        <taxon>Actinomycetota</taxon>
        <taxon>Actinomycetes</taxon>
        <taxon>Streptosporangiales</taxon>
        <taxon>Thermomonosporaceae</taxon>
        <taxon>Actinoallomurus</taxon>
    </lineage>
</organism>
<protein>
    <recommendedName>
        <fullName evidence="3">SGNH domain-containing protein</fullName>
    </recommendedName>
</protein>
<dbReference type="Proteomes" id="UP000316096">
    <property type="component" value="Unassembled WGS sequence"/>
</dbReference>
<evidence type="ECO:0000259" key="3">
    <source>
        <dbReference type="Pfam" id="PF19040"/>
    </source>
</evidence>
<evidence type="ECO:0000256" key="2">
    <source>
        <dbReference type="SAM" id="SignalP"/>
    </source>
</evidence>
<dbReference type="OrthoDB" id="3404679at2"/>